<sequence length="97" mass="11511">MCSRCCYFYQEQQDRKEEEKFVQVGDGKEWTVDLTKETVMEVLVAKEVKMRKEIESKNKEHTVMKVLVAKDKIEVDSKGFGKWKKIIEESKEMESEI</sequence>
<gene>
    <name evidence="1" type="ORF">E6C27_scaffold270G00530</name>
</gene>
<evidence type="ECO:0000313" key="2">
    <source>
        <dbReference type="Proteomes" id="UP000321393"/>
    </source>
</evidence>
<reference evidence="1 2" key="1">
    <citation type="submission" date="2019-08" db="EMBL/GenBank/DDBJ databases">
        <title>Draft genome sequences of two oriental melons (Cucumis melo L. var makuwa).</title>
        <authorList>
            <person name="Kwon S.-Y."/>
        </authorList>
    </citation>
    <scope>NUCLEOTIDE SEQUENCE [LARGE SCALE GENOMIC DNA]</scope>
    <source>
        <strain evidence="2">cv. SW 3</strain>
        <tissue evidence="1">Leaf</tissue>
    </source>
</reference>
<proteinExistence type="predicted"/>
<comment type="caution">
    <text evidence="1">The sequence shown here is derived from an EMBL/GenBank/DDBJ whole genome shotgun (WGS) entry which is preliminary data.</text>
</comment>
<dbReference type="EMBL" id="SSTE01018746">
    <property type="protein sequence ID" value="KAA0038215.1"/>
    <property type="molecule type" value="Genomic_DNA"/>
</dbReference>
<protein>
    <submittedName>
        <fullName evidence="1">TSA1-like protein</fullName>
    </submittedName>
</protein>
<organism evidence="1 2">
    <name type="scientific">Cucumis melo var. makuwa</name>
    <name type="common">Oriental melon</name>
    <dbReference type="NCBI Taxonomy" id="1194695"/>
    <lineage>
        <taxon>Eukaryota</taxon>
        <taxon>Viridiplantae</taxon>
        <taxon>Streptophyta</taxon>
        <taxon>Embryophyta</taxon>
        <taxon>Tracheophyta</taxon>
        <taxon>Spermatophyta</taxon>
        <taxon>Magnoliopsida</taxon>
        <taxon>eudicotyledons</taxon>
        <taxon>Gunneridae</taxon>
        <taxon>Pentapetalae</taxon>
        <taxon>rosids</taxon>
        <taxon>fabids</taxon>
        <taxon>Cucurbitales</taxon>
        <taxon>Cucurbitaceae</taxon>
        <taxon>Benincaseae</taxon>
        <taxon>Cucumis</taxon>
    </lineage>
</organism>
<name>A0A5A7TA10_CUCMM</name>
<dbReference type="Proteomes" id="UP000321393">
    <property type="component" value="Unassembled WGS sequence"/>
</dbReference>
<evidence type="ECO:0000313" key="1">
    <source>
        <dbReference type="EMBL" id="KAA0038215.1"/>
    </source>
</evidence>
<dbReference type="AlphaFoldDB" id="A0A5A7TA10"/>
<accession>A0A5A7TA10</accession>